<name>W4M2A2_9BACT</name>
<keyword evidence="2" id="KW-1185">Reference proteome</keyword>
<dbReference type="Proteomes" id="UP000019140">
    <property type="component" value="Unassembled WGS sequence"/>
</dbReference>
<evidence type="ECO:0000313" key="2">
    <source>
        <dbReference type="Proteomes" id="UP000019140"/>
    </source>
</evidence>
<organism evidence="1 2">
    <name type="scientific">Candidatus Entotheonella gemina</name>
    <dbReference type="NCBI Taxonomy" id="1429439"/>
    <lineage>
        <taxon>Bacteria</taxon>
        <taxon>Pseudomonadati</taxon>
        <taxon>Nitrospinota/Tectimicrobiota group</taxon>
        <taxon>Candidatus Tectimicrobiota</taxon>
        <taxon>Candidatus Entotheonellia</taxon>
        <taxon>Candidatus Entotheonellales</taxon>
        <taxon>Candidatus Entotheonellaceae</taxon>
        <taxon>Candidatus Entotheonella</taxon>
    </lineage>
</organism>
<evidence type="ECO:0000313" key="1">
    <source>
        <dbReference type="EMBL" id="ETX04273.1"/>
    </source>
</evidence>
<dbReference type="AlphaFoldDB" id="W4M2A2"/>
<gene>
    <name evidence="1" type="ORF">ETSY2_29780</name>
</gene>
<protein>
    <submittedName>
        <fullName evidence="1">Uncharacterized protein</fullName>
    </submittedName>
</protein>
<reference evidence="1 2" key="1">
    <citation type="journal article" date="2014" name="Nature">
        <title>An environmental bacterial taxon with a large and distinct metabolic repertoire.</title>
        <authorList>
            <person name="Wilson M.C."/>
            <person name="Mori T."/>
            <person name="Ruckert C."/>
            <person name="Uria A.R."/>
            <person name="Helf M.J."/>
            <person name="Takada K."/>
            <person name="Gernert C."/>
            <person name="Steffens U.A."/>
            <person name="Heycke N."/>
            <person name="Schmitt S."/>
            <person name="Rinke C."/>
            <person name="Helfrich E.J."/>
            <person name="Brachmann A.O."/>
            <person name="Gurgui C."/>
            <person name="Wakimoto T."/>
            <person name="Kracht M."/>
            <person name="Crusemann M."/>
            <person name="Hentschel U."/>
            <person name="Abe I."/>
            <person name="Matsunaga S."/>
            <person name="Kalinowski J."/>
            <person name="Takeyama H."/>
            <person name="Piel J."/>
        </authorList>
    </citation>
    <scope>NUCLEOTIDE SEQUENCE [LARGE SCALE GENOMIC DNA]</scope>
    <source>
        <strain evidence="2">TSY2</strain>
    </source>
</reference>
<sequence>MDKALTAETIEVLMAACMELPWLDEIRMNMKHVHAVTIIPSDDVSTEEKLMLTFSDETGVPQRISVLMQDITTELGFEQSTTAIVHKGGACYTFHQANGRSLSIPTDDISAETYVRVLFLLKEISLMAQAQFIVNAR</sequence>
<dbReference type="HOGENOM" id="CLU_1861535_0_0_7"/>
<dbReference type="EMBL" id="AZHX01001259">
    <property type="protein sequence ID" value="ETX04273.1"/>
    <property type="molecule type" value="Genomic_DNA"/>
</dbReference>
<comment type="caution">
    <text evidence="1">The sequence shown here is derived from an EMBL/GenBank/DDBJ whole genome shotgun (WGS) entry which is preliminary data.</text>
</comment>
<proteinExistence type="predicted"/>
<accession>W4M2A2</accession>